<evidence type="ECO:0000259" key="1">
    <source>
        <dbReference type="Pfam" id="PF05272"/>
    </source>
</evidence>
<dbReference type="EMBL" id="PDEA01000001">
    <property type="protein sequence ID" value="PEH90086.1"/>
    <property type="molecule type" value="Genomic_DNA"/>
</dbReference>
<accession>A0A2A7UY19</accession>
<dbReference type="STRING" id="1219032.GCA_001515545_00783"/>
<sequence>MQTATSAHVCTQNTPGEYISGLPAWDRVPRLDAWLPHVLGESPQSAGMHRMQYLTLVGRQWLMGMVRRAQEPGSKFDFTPVLQGPQGKGKSALLRVLVGKAFFSDDAGPISWGKGSLEEIQGVWLYEINELTAFRAAEMDGIKAFIKSTTDSYRPPYSQQAEFYKRQFVVAITTDSTVLHKDRIGRSYWVVPVWNQVNTQWLGEHRDQLFAEALARNKADLNGRVQDLNYHPGNPLCGR</sequence>
<evidence type="ECO:0000313" key="3">
    <source>
        <dbReference type="Proteomes" id="UP000220246"/>
    </source>
</evidence>
<dbReference type="PANTHER" id="PTHR34985:SF1">
    <property type="entry name" value="SLR0554 PROTEIN"/>
    <property type="match status" value="1"/>
</dbReference>
<evidence type="ECO:0000313" key="2">
    <source>
        <dbReference type="EMBL" id="PEH90086.1"/>
    </source>
</evidence>
<keyword evidence="3" id="KW-1185">Reference proteome</keyword>
<proteinExistence type="predicted"/>
<dbReference type="Pfam" id="PF05272">
    <property type="entry name" value="VapE-like_dom"/>
    <property type="match status" value="1"/>
</dbReference>
<organism evidence="2 3">
    <name type="scientific">Comamonas terrigena</name>
    <dbReference type="NCBI Taxonomy" id="32013"/>
    <lineage>
        <taxon>Bacteria</taxon>
        <taxon>Pseudomonadati</taxon>
        <taxon>Pseudomonadota</taxon>
        <taxon>Betaproteobacteria</taxon>
        <taxon>Burkholderiales</taxon>
        <taxon>Comamonadaceae</taxon>
        <taxon>Comamonas</taxon>
    </lineage>
</organism>
<comment type="caution">
    <text evidence="2">The sequence shown here is derived from an EMBL/GenBank/DDBJ whole genome shotgun (WGS) entry which is preliminary data.</text>
</comment>
<reference evidence="3" key="1">
    <citation type="submission" date="2017-09" db="EMBL/GenBank/DDBJ databases">
        <title>FDA dAtabase for Regulatory Grade micrObial Sequences (FDA-ARGOS): Supporting development and validation of Infectious Disease Dx tests.</title>
        <authorList>
            <person name="Minogue T."/>
            <person name="Wolcott M."/>
            <person name="Wasieloski L."/>
            <person name="Aguilar W."/>
            <person name="Moore D."/>
            <person name="Tallon L."/>
            <person name="Sadzewicz L."/>
            <person name="Ott S."/>
            <person name="Zhao X."/>
            <person name="Nagaraj S."/>
            <person name="Vavikolanu K."/>
            <person name="Aluvathingal J."/>
            <person name="Nadendla S."/>
            <person name="Sichtig H."/>
        </authorList>
    </citation>
    <scope>NUCLEOTIDE SEQUENCE [LARGE SCALE GENOMIC DNA]</scope>
    <source>
        <strain evidence="3">FDAARGOS_394</strain>
    </source>
</reference>
<dbReference type="PANTHER" id="PTHR34985">
    <property type="entry name" value="SLR0554 PROTEIN"/>
    <property type="match status" value="1"/>
</dbReference>
<dbReference type="OrthoDB" id="110640at2"/>
<dbReference type="AlphaFoldDB" id="A0A2A7UY19"/>
<gene>
    <name evidence="2" type="ORF">CRM82_17130</name>
</gene>
<feature type="domain" description="Virulence-associated protein E-like" evidence="1">
    <location>
        <begin position="24"/>
        <end position="218"/>
    </location>
</feature>
<name>A0A2A7UY19_COMTR</name>
<dbReference type="Proteomes" id="UP000220246">
    <property type="component" value="Unassembled WGS sequence"/>
</dbReference>
<dbReference type="GeneID" id="80802343"/>
<dbReference type="RefSeq" id="WP_083520271.1">
    <property type="nucleotide sequence ID" value="NZ_JAOCHE010000001.1"/>
</dbReference>
<protein>
    <recommendedName>
        <fullName evidence="1">Virulence-associated protein E-like domain-containing protein</fullName>
    </recommendedName>
</protein>
<dbReference type="InterPro" id="IPR007936">
    <property type="entry name" value="VapE-like_dom"/>
</dbReference>